<sequence length="365" mass="41396">MSSKADYALMPTYDKPLKARDLGLFLKQYRIWANQQRLTENAQKATLALAFKQESARNWCLINADLAASVDTTFDEFIEKFLQEAPIETTCYAEVIKLITTPPDPKEPVSAHLLRLRCQLSDEWPDDANKEAAMILYILQVLPKPLATFIACKDTPATFQDLLSLVRAYEKQGQSIAPVCANAAPVPVEAGVLALPAETAQGLKDMQSMLQVLFHEMAVLKNQSDEPKPDSEHDDDHAEDPDEDYDESHDEDNPESQPNYDNSYNFLGNGRDHQTKDFNNRPYCTYCNRTSHTELNCYQRASDLLMQAQDTRQRGNQGRGRNHENYDNGYGSYDHNSQWEQNEPSQYNHQHQPPTNAYPTANSGN</sequence>
<keyword evidence="3" id="KW-1185">Reference proteome</keyword>
<dbReference type="Proteomes" id="UP001642540">
    <property type="component" value="Unassembled WGS sequence"/>
</dbReference>
<evidence type="ECO:0000256" key="1">
    <source>
        <dbReference type="SAM" id="MobiDB-lite"/>
    </source>
</evidence>
<reference evidence="2 3" key="1">
    <citation type="submission" date="2024-08" db="EMBL/GenBank/DDBJ databases">
        <authorList>
            <person name="Cucini C."/>
            <person name="Frati F."/>
        </authorList>
    </citation>
    <scope>NUCLEOTIDE SEQUENCE [LARGE SCALE GENOMIC DNA]</scope>
</reference>
<feature type="compositionally biased region" description="Acidic residues" evidence="1">
    <location>
        <begin position="237"/>
        <end position="254"/>
    </location>
</feature>
<dbReference type="EMBL" id="CAXLJM020000051">
    <property type="protein sequence ID" value="CAL8115606.1"/>
    <property type="molecule type" value="Genomic_DNA"/>
</dbReference>
<feature type="region of interest" description="Disordered" evidence="1">
    <location>
        <begin position="222"/>
        <end position="274"/>
    </location>
</feature>
<gene>
    <name evidence="2" type="ORF">ODALV1_LOCUS16931</name>
</gene>
<feature type="compositionally biased region" description="Basic and acidic residues" evidence="1">
    <location>
        <begin position="223"/>
        <end position="236"/>
    </location>
</feature>
<evidence type="ECO:0000313" key="3">
    <source>
        <dbReference type="Proteomes" id="UP001642540"/>
    </source>
</evidence>
<protein>
    <submittedName>
        <fullName evidence="2">Uncharacterized protein</fullName>
    </submittedName>
</protein>
<feature type="compositionally biased region" description="Polar residues" evidence="1">
    <location>
        <begin position="255"/>
        <end position="266"/>
    </location>
</feature>
<comment type="caution">
    <text evidence="2">The sequence shown here is derived from an EMBL/GenBank/DDBJ whole genome shotgun (WGS) entry which is preliminary data.</text>
</comment>
<organism evidence="2 3">
    <name type="scientific">Orchesella dallaii</name>
    <dbReference type="NCBI Taxonomy" id="48710"/>
    <lineage>
        <taxon>Eukaryota</taxon>
        <taxon>Metazoa</taxon>
        <taxon>Ecdysozoa</taxon>
        <taxon>Arthropoda</taxon>
        <taxon>Hexapoda</taxon>
        <taxon>Collembola</taxon>
        <taxon>Entomobryomorpha</taxon>
        <taxon>Entomobryoidea</taxon>
        <taxon>Orchesellidae</taxon>
        <taxon>Orchesellinae</taxon>
        <taxon>Orchesella</taxon>
    </lineage>
</organism>
<evidence type="ECO:0000313" key="2">
    <source>
        <dbReference type="EMBL" id="CAL8115606.1"/>
    </source>
</evidence>
<feature type="region of interest" description="Disordered" evidence="1">
    <location>
        <begin position="311"/>
        <end position="365"/>
    </location>
</feature>
<name>A0ABP1R3V8_9HEXA</name>
<accession>A0ABP1R3V8</accession>
<proteinExistence type="predicted"/>
<feature type="compositionally biased region" description="Polar residues" evidence="1">
    <location>
        <begin position="334"/>
        <end position="365"/>
    </location>
</feature>